<feature type="transmembrane region" description="Helical" evidence="1">
    <location>
        <begin position="128"/>
        <end position="148"/>
    </location>
</feature>
<protein>
    <submittedName>
        <fullName evidence="2">Uncharacterized protein</fullName>
    </submittedName>
</protein>
<evidence type="ECO:0000313" key="2">
    <source>
        <dbReference type="EMBL" id="ASJ70884.1"/>
    </source>
</evidence>
<dbReference type="RefSeq" id="WP_205737890.1">
    <property type="nucleotide sequence ID" value="NZ_CP018632.1"/>
</dbReference>
<sequence length="194" mass="20194">MIVTTAIEPSPATLSVTDSLPTPRRLAGFSSGLMAATVSWALAGWSGFVLLSSLPYKFSGHPATQHIFSTIGEWLGTTVNADLGATFSAVGAKGVGTIELITAIVLLLPALFWLYSKAVRRSVGLSRSLFHAVGGIMATSLMAGAAFFHLFTPLGVQVVVEGVSDGGSLFRSALSVLIAGLLLVALNHQVLLKR</sequence>
<keyword evidence="1" id="KW-0812">Transmembrane</keyword>
<proteinExistence type="predicted"/>
<evidence type="ECO:0000256" key="1">
    <source>
        <dbReference type="SAM" id="Phobius"/>
    </source>
</evidence>
<keyword evidence="1" id="KW-1133">Transmembrane helix</keyword>
<name>A0A2Z2NUV9_9GAMM</name>
<feature type="transmembrane region" description="Helical" evidence="1">
    <location>
        <begin position="95"/>
        <end position="116"/>
    </location>
</feature>
<feature type="transmembrane region" description="Helical" evidence="1">
    <location>
        <begin position="33"/>
        <end position="54"/>
    </location>
</feature>
<organism evidence="2 3">
    <name type="scientific">Granulosicoccus antarcticus IMCC3135</name>
    <dbReference type="NCBI Taxonomy" id="1192854"/>
    <lineage>
        <taxon>Bacteria</taxon>
        <taxon>Pseudomonadati</taxon>
        <taxon>Pseudomonadota</taxon>
        <taxon>Gammaproteobacteria</taxon>
        <taxon>Chromatiales</taxon>
        <taxon>Granulosicoccaceae</taxon>
        <taxon>Granulosicoccus</taxon>
    </lineage>
</organism>
<keyword evidence="1" id="KW-0472">Membrane</keyword>
<dbReference type="KEGG" id="gai:IMCC3135_03855"/>
<feature type="transmembrane region" description="Helical" evidence="1">
    <location>
        <begin position="168"/>
        <end position="186"/>
    </location>
</feature>
<dbReference type="Proteomes" id="UP000250079">
    <property type="component" value="Chromosome"/>
</dbReference>
<accession>A0A2Z2NUV9</accession>
<keyword evidence="3" id="KW-1185">Reference proteome</keyword>
<dbReference type="AlphaFoldDB" id="A0A2Z2NUV9"/>
<gene>
    <name evidence="2" type="ORF">IMCC3135_03855</name>
</gene>
<evidence type="ECO:0000313" key="3">
    <source>
        <dbReference type="Proteomes" id="UP000250079"/>
    </source>
</evidence>
<reference evidence="2 3" key="1">
    <citation type="submission" date="2016-12" db="EMBL/GenBank/DDBJ databases">
        <authorList>
            <person name="Song W.-J."/>
            <person name="Kurnit D.M."/>
        </authorList>
    </citation>
    <scope>NUCLEOTIDE SEQUENCE [LARGE SCALE GENOMIC DNA]</scope>
    <source>
        <strain evidence="2 3">IMCC3135</strain>
    </source>
</reference>
<dbReference type="EMBL" id="CP018632">
    <property type="protein sequence ID" value="ASJ70884.1"/>
    <property type="molecule type" value="Genomic_DNA"/>
</dbReference>